<evidence type="ECO:0000256" key="1">
    <source>
        <dbReference type="ARBA" id="ARBA00022737"/>
    </source>
</evidence>
<feature type="domain" description="RRM" evidence="4">
    <location>
        <begin position="49"/>
        <end position="125"/>
    </location>
</feature>
<accession>A0A8X8X682</accession>
<evidence type="ECO:0000259" key="4">
    <source>
        <dbReference type="PROSITE" id="PS50102"/>
    </source>
</evidence>
<evidence type="ECO:0000313" key="5">
    <source>
        <dbReference type="EMBL" id="KAG6406884.1"/>
    </source>
</evidence>
<dbReference type="SUPFAM" id="SSF54928">
    <property type="entry name" value="RNA-binding domain, RBD"/>
    <property type="match status" value="1"/>
</dbReference>
<dbReference type="Gene3D" id="3.30.70.330">
    <property type="match status" value="1"/>
</dbReference>
<comment type="caution">
    <text evidence="5">The sequence shown here is derived from an EMBL/GenBank/DDBJ whole genome shotgun (WGS) entry which is preliminary data.</text>
</comment>
<name>A0A8X8X682_SALSN</name>
<dbReference type="InterPro" id="IPR012677">
    <property type="entry name" value="Nucleotide-bd_a/b_plait_sf"/>
</dbReference>
<dbReference type="EMBL" id="PNBA02000012">
    <property type="protein sequence ID" value="KAG6406884.1"/>
    <property type="molecule type" value="Genomic_DNA"/>
</dbReference>
<dbReference type="InterPro" id="IPR035979">
    <property type="entry name" value="RBD_domain_sf"/>
</dbReference>
<keyword evidence="1" id="KW-0677">Repeat</keyword>
<evidence type="ECO:0000313" key="6">
    <source>
        <dbReference type="Proteomes" id="UP000298416"/>
    </source>
</evidence>
<gene>
    <name evidence="5" type="ORF">SASPL_134498</name>
</gene>
<dbReference type="AlphaFoldDB" id="A0A8X8X682"/>
<evidence type="ECO:0000256" key="3">
    <source>
        <dbReference type="PROSITE-ProRule" id="PRU00176"/>
    </source>
</evidence>
<dbReference type="GO" id="GO:0003723">
    <property type="term" value="F:RNA binding"/>
    <property type="evidence" value="ECO:0007669"/>
    <property type="project" value="UniProtKB-UniRule"/>
</dbReference>
<reference evidence="5" key="1">
    <citation type="submission" date="2018-01" db="EMBL/GenBank/DDBJ databases">
        <authorList>
            <person name="Mao J.F."/>
        </authorList>
    </citation>
    <scope>NUCLEOTIDE SEQUENCE</scope>
    <source>
        <strain evidence="5">Huo1</strain>
        <tissue evidence="5">Leaf</tissue>
    </source>
</reference>
<keyword evidence="2 3" id="KW-0694">RNA-binding</keyword>
<protein>
    <recommendedName>
        <fullName evidence="4">RRM domain-containing protein</fullName>
    </recommendedName>
</protein>
<sequence>MAGMFGEAGLAHHIHAMHAPYVDVEIARGRAAVVATVVIAASVDKLSGEDVVMADFTYWSTDIGYADTITDDDLKTTFSEYGVITRAVVMRDADGKSKCFGFVNFEQADDAAKAVNGKKFDEKEW</sequence>
<dbReference type="Proteomes" id="UP000298416">
    <property type="component" value="Unassembled WGS sequence"/>
</dbReference>
<proteinExistence type="predicted"/>
<dbReference type="Pfam" id="PF00076">
    <property type="entry name" value="RRM_1"/>
    <property type="match status" value="1"/>
</dbReference>
<dbReference type="PANTHER" id="PTHR24012">
    <property type="entry name" value="RNA BINDING PROTEIN"/>
    <property type="match status" value="1"/>
</dbReference>
<evidence type="ECO:0000256" key="2">
    <source>
        <dbReference type="ARBA" id="ARBA00022884"/>
    </source>
</evidence>
<reference evidence="5" key="2">
    <citation type="submission" date="2020-08" db="EMBL/GenBank/DDBJ databases">
        <title>Plant Genome Project.</title>
        <authorList>
            <person name="Zhang R.-G."/>
        </authorList>
    </citation>
    <scope>NUCLEOTIDE SEQUENCE</scope>
    <source>
        <strain evidence="5">Huo1</strain>
        <tissue evidence="5">Leaf</tissue>
    </source>
</reference>
<dbReference type="PROSITE" id="PS50102">
    <property type="entry name" value="RRM"/>
    <property type="match status" value="1"/>
</dbReference>
<dbReference type="InterPro" id="IPR000504">
    <property type="entry name" value="RRM_dom"/>
</dbReference>
<keyword evidence="6" id="KW-1185">Reference proteome</keyword>
<organism evidence="5">
    <name type="scientific">Salvia splendens</name>
    <name type="common">Scarlet sage</name>
    <dbReference type="NCBI Taxonomy" id="180675"/>
    <lineage>
        <taxon>Eukaryota</taxon>
        <taxon>Viridiplantae</taxon>
        <taxon>Streptophyta</taxon>
        <taxon>Embryophyta</taxon>
        <taxon>Tracheophyta</taxon>
        <taxon>Spermatophyta</taxon>
        <taxon>Magnoliopsida</taxon>
        <taxon>eudicotyledons</taxon>
        <taxon>Gunneridae</taxon>
        <taxon>Pentapetalae</taxon>
        <taxon>asterids</taxon>
        <taxon>lamiids</taxon>
        <taxon>Lamiales</taxon>
        <taxon>Lamiaceae</taxon>
        <taxon>Nepetoideae</taxon>
        <taxon>Mentheae</taxon>
        <taxon>Salviinae</taxon>
        <taxon>Salvia</taxon>
        <taxon>Salvia subgen. Calosphace</taxon>
        <taxon>core Calosphace</taxon>
    </lineage>
</organism>
<dbReference type="SMART" id="SM00360">
    <property type="entry name" value="RRM"/>
    <property type="match status" value="1"/>
</dbReference>